<dbReference type="Proteomes" id="UP000190121">
    <property type="component" value="Unassembled WGS sequence"/>
</dbReference>
<dbReference type="Pfam" id="PF18998">
    <property type="entry name" value="Flg_new_2"/>
    <property type="match status" value="1"/>
</dbReference>
<dbReference type="EMBL" id="FUXE01000007">
    <property type="protein sequence ID" value="SJZ67679.1"/>
    <property type="molecule type" value="Genomic_DNA"/>
</dbReference>
<proteinExistence type="predicted"/>
<keyword evidence="4" id="KW-1185">Reference proteome</keyword>
<evidence type="ECO:0000313" key="3">
    <source>
        <dbReference type="EMBL" id="SJZ67679.1"/>
    </source>
</evidence>
<dbReference type="RefSeq" id="WP_078736758.1">
    <property type="nucleotide sequence ID" value="NZ_FUXE01000007.1"/>
</dbReference>
<feature type="domain" description="Secretion system C-terminal sorting" evidence="1">
    <location>
        <begin position="169"/>
        <end position="222"/>
    </location>
</feature>
<gene>
    <name evidence="3" type="ORF">SAMN02745171_00814</name>
</gene>
<organism evidence="3 4">
    <name type="scientific">Porphyromonas circumdentaria</name>
    <dbReference type="NCBI Taxonomy" id="29524"/>
    <lineage>
        <taxon>Bacteria</taxon>
        <taxon>Pseudomonadati</taxon>
        <taxon>Bacteroidota</taxon>
        <taxon>Bacteroidia</taxon>
        <taxon>Bacteroidales</taxon>
        <taxon>Porphyromonadaceae</taxon>
        <taxon>Porphyromonas</taxon>
    </lineage>
</organism>
<evidence type="ECO:0000313" key="4">
    <source>
        <dbReference type="Proteomes" id="UP000190121"/>
    </source>
</evidence>
<dbReference type="InterPro" id="IPR026444">
    <property type="entry name" value="Secre_tail"/>
</dbReference>
<evidence type="ECO:0000259" key="1">
    <source>
        <dbReference type="Pfam" id="PF18962"/>
    </source>
</evidence>
<dbReference type="OrthoDB" id="1014871at2"/>
<name>A0A1T4MKW6_9PORP</name>
<evidence type="ECO:0000259" key="2">
    <source>
        <dbReference type="Pfam" id="PF18998"/>
    </source>
</evidence>
<dbReference type="AlphaFoldDB" id="A0A1T4MKW6"/>
<protein>
    <submittedName>
        <fullName evidence="3">Por secretion system C-terminal sorting domain-containing protein</fullName>
    </submittedName>
</protein>
<feature type="domain" description="Bacterial repeat" evidence="2">
    <location>
        <begin position="8"/>
        <end position="58"/>
    </location>
</feature>
<accession>A0A1T4MKW6</accession>
<dbReference type="InterPro" id="IPR044060">
    <property type="entry name" value="Bacterial_rp_domain"/>
</dbReference>
<dbReference type="Pfam" id="PF18962">
    <property type="entry name" value="Por_Secre_tail"/>
    <property type="match status" value="1"/>
</dbReference>
<sequence length="226" mass="24408">MPSDALNQIEEGTLLKVKATPNEGYKLVELLAGEVSIMDVMEFTVNADVTVKAVFQEITCKVELSAEGPGIIRIEGYDAEQLKKVKPGQLLKVIAVPVPGTDNVELKTLTLTVINPDGENTVTDILASKQFTTTEKDVRVNAVFEVVKSVNKIEEATFAVYANEVGNVLSVEKATPLTHVEVYAVEGRVVRTATTNNEGAARVDISLLPKGTYIVRVANKAVKVIL</sequence>
<dbReference type="NCBIfam" id="TIGR04183">
    <property type="entry name" value="Por_Secre_tail"/>
    <property type="match status" value="1"/>
</dbReference>
<reference evidence="4" key="1">
    <citation type="submission" date="2017-02" db="EMBL/GenBank/DDBJ databases">
        <authorList>
            <person name="Varghese N."/>
            <person name="Submissions S."/>
        </authorList>
    </citation>
    <scope>NUCLEOTIDE SEQUENCE [LARGE SCALE GENOMIC DNA]</scope>
    <source>
        <strain evidence="4">ATCC 51356</strain>
    </source>
</reference>